<dbReference type="EMBL" id="JARK01001499">
    <property type="protein sequence ID" value="EYB95146.1"/>
    <property type="molecule type" value="Genomic_DNA"/>
</dbReference>
<reference evidence="3" key="1">
    <citation type="journal article" date="2015" name="Nat. Genet.">
        <title>The genome and transcriptome of the zoonotic hookworm Ancylostoma ceylanicum identify infection-specific gene families.</title>
        <authorList>
            <person name="Schwarz E.M."/>
            <person name="Hu Y."/>
            <person name="Antoshechkin I."/>
            <person name="Miller M.M."/>
            <person name="Sternberg P.W."/>
            <person name="Aroian R.V."/>
        </authorList>
    </citation>
    <scope>NUCLEOTIDE SEQUENCE</scope>
    <source>
        <strain evidence="3">HY135</strain>
    </source>
</reference>
<dbReference type="InterPro" id="IPR036691">
    <property type="entry name" value="Endo/exonu/phosph_ase_sf"/>
</dbReference>
<evidence type="ECO:0000259" key="1">
    <source>
        <dbReference type="Pfam" id="PF03372"/>
    </source>
</evidence>
<gene>
    <name evidence="2" type="primary">Acey_s0163.g3482</name>
    <name evidence="2" type="ORF">Y032_0163g3482</name>
</gene>
<protein>
    <recommendedName>
        <fullName evidence="1">Endonuclease/exonuclease/phosphatase domain-containing protein</fullName>
    </recommendedName>
</protein>
<dbReference type="InterPro" id="IPR027124">
    <property type="entry name" value="Swc5/CFDP1/2"/>
</dbReference>
<dbReference type="Gene3D" id="3.60.10.10">
    <property type="entry name" value="Endonuclease/exonuclease/phosphatase"/>
    <property type="match status" value="1"/>
</dbReference>
<dbReference type="PANTHER" id="PTHR23227:SF83">
    <property type="entry name" value="ENDONUCLEASE_EXONUCLEASE_PHOSPHATASE DOMAIN-CONTAINING PROTEIN"/>
    <property type="match status" value="1"/>
</dbReference>
<evidence type="ECO:0000313" key="3">
    <source>
        <dbReference type="Proteomes" id="UP000024635"/>
    </source>
</evidence>
<dbReference type="Proteomes" id="UP000024635">
    <property type="component" value="Unassembled WGS sequence"/>
</dbReference>
<dbReference type="SUPFAM" id="SSF56219">
    <property type="entry name" value="DNase I-like"/>
    <property type="match status" value="1"/>
</dbReference>
<accession>A0A016SXQ1</accession>
<evidence type="ECO:0000313" key="2">
    <source>
        <dbReference type="EMBL" id="EYB95146.1"/>
    </source>
</evidence>
<comment type="caution">
    <text evidence="2">The sequence shown here is derived from an EMBL/GenBank/DDBJ whole genome shotgun (WGS) entry which is preliminary data.</text>
</comment>
<dbReference type="InterPro" id="IPR005135">
    <property type="entry name" value="Endo/exonuclease/phosphatase"/>
</dbReference>
<dbReference type="OrthoDB" id="409898at2759"/>
<dbReference type="CDD" id="cd09076">
    <property type="entry name" value="L1-EN"/>
    <property type="match status" value="1"/>
</dbReference>
<feature type="domain" description="Endonuclease/exonuclease/phosphatase" evidence="1">
    <location>
        <begin position="16"/>
        <end position="156"/>
    </location>
</feature>
<dbReference type="AlphaFoldDB" id="A0A016SXQ1"/>
<dbReference type="Pfam" id="PF03372">
    <property type="entry name" value="Exo_endo_phos"/>
    <property type="match status" value="1"/>
</dbReference>
<dbReference type="PANTHER" id="PTHR23227">
    <property type="entry name" value="BUCENTAUR RELATED"/>
    <property type="match status" value="1"/>
</dbReference>
<sequence length="287" mass="32689">MEKSNKRESCTIRLASINVGTLTERSRDIAETLKKRRVDTACVQEMKWKGAKLRDVGDGYKLIYYGTTVGRNGVGIIVSDSYPDFVNGVQRVSDRLMSIKITEGGDTLRVVCAYAPQCLCTDEMKECFYRDLEALTQKFEENESILIGGDFNDHVGSCGDSYERRHGGRGYGTRNEERKMLLSYAEAADLAVVNTFFKKKDEHLVTYRNGGVATQIDYMLMRRKELKNIIDAKVIPSDGIAPQHRLLVMDVRLQHRRPVRPMVSLQRIKWWKMTGCETELQGMVKAQ</sequence>
<proteinExistence type="predicted"/>
<dbReference type="GO" id="GO:0003824">
    <property type="term" value="F:catalytic activity"/>
    <property type="evidence" value="ECO:0007669"/>
    <property type="project" value="InterPro"/>
</dbReference>
<name>A0A016SXQ1_9BILA</name>
<organism evidence="2 3">
    <name type="scientific">Ancylostoma ceylanicum</name>
    <dbReference type="NCBI Taxonomy" id="53326"/>
    <lineage>
        <taxon>Eukaryota</taxon>
        <taxon>Metazoa</taxon>
        <taxon>Ecdysozoa</taxon>
        <taxon>Nematoda</taxon>
        <taxon>Chromadorea</taxon>
        <taxon>Rhabditida</taxon>
        <taxon>Rhabditina</taxon>
        <taxon>Rhabditomorpha</taxon>
        <taxon>Strongyloidea</taxon>
        <taxon>Ancylostomatidae</taxon>
        <taxon>Ancylostomatinae</taxon>
        <taxon>Ancylostoma</taxon>
    </lineage>
</organism>
<keyword evidence="3" id="KW-1185">Reference proteome</keyword>